<protein>
    <recommendedName>
        <fullName evidence="3">RNA polymerase subunit sigma-70</fullName>
    </recommendedName>
</protein>
<dbReference type="Proteomes" id="UP000256486">
    <property type="component" value="Unassembled WGS sequence"/>
</dbReference>
<accession>A0A3E0VMM1</accession>
<dbReference type="AlphaFoldDB" id="A0A3E0VMM1"/>
<reference evidence="1 2" key="1">
    <citation type="submission" date="2017-04" db="EMBL/GenBank/DDBJ databases">
        <title>Comparative genome analysis of Subtercola boreus.</title>
        <authorList>
            <person name="Cho Y.-J."/>
            <person name="Cho A."/>
            <person name="Kim O.-S."/>
            <person name="Lee J.-I."/>
        </authorList>
    </citation>
    <scope>NUCLEOTIDE SEQUENCE [LARGE SCALE GENOMIC DNA]</scope>
    <source>
        <strain evidence="1 2">K300</strain>
    </source>
</reference>
<sequence length="216" mass="23188">MRVAVIVDLVDSRRIADRAAVQHLLERAFATVNRAVGHVEPFAATLGDEFQAVFASVTDALEATLLARLAMPEGLDCRFGLGRGEIRAVGTGLTGVLQDGSAWWAARAAIDEAHRRADGQTVTLRSWYRGDGETSFTDAAINAYLLGRDYIVGGMSDRERRLALGSWLGRSQSVLAEQEQISQSAVSQSLRRAGVTALRAGIGEFREAATQSGVPC</sequence>
<gene>
    <name evidence="1" type="ORF">B7R54_09770</name>
</gene>
<dbReference type="Pfam" id="PF16264">
    <property type="entry name" value="SatD"/>
    <property type="match status" value="1"/>
</dbReference>
<evidence type="ECO:0008006" key="3">
    <source>
        <dbReference type="Google" id="ProtNLM"/>
    </source>
</evidence>
<keyword evidence="2" id="KW-1185">Reference proteome</keyword>
<organism evidence="1 2">
    <name type="scientific">Subtercola boreus</name>
    <dbReference type="NCBI Taxonomy" id="120213"/>
    <lineage>
        <taxon>Bacteria</taxon>
        <taxon>Bacillati</taxon>
        <taxon>Actinomycetota</taxon>
        <taxon>Actinomycetes</taxon>
        <taxon>Micrococcales</taxon>
        <taxon>Microbacteriaceae</taxon>
        <taxon>Subtercola</taxon>
    </lineage>
</organism>
<dbReference type="OrthoDB" id="4711815at2"/>
<comment type="caution">
    <text evidence="1">The sequence shown here is derived from an EMBL/GenBank/DDBJ whole genome shotgun (WGS) entry which is preliminary data.</text>
</comment>
<name>A0A3E0VMM1_9MICO</name>
<proteinExistence type="predicted"/>
<dbReference type="EMBL" id="NBWZ01000001">
    <property type="protein sequence ID" value="RFA11192.1"/>
    <property type="molecule type" value="Genomic_DNA"/>
</dbReference>
<evidence type="ECO:0000313" key="2">
    <source>
        <dbReference type="Proteomes" id="UP000256486"/>
    </source>
</evidence>
<dbReference type="InterPro" id="IPR032580">
    <property type="entry name" value="SatD"/>
</dbReference>
<evidence type="ECO:0000313" key="1">
    <source>
        <dbReference type="EMBL" id="RFA11192.1"/>
    </source>
</evidence>